<gene>
    <name evidence="2" type="ORF">VNI00_000850</name>
</gene>
<dbReference type="EMBL" id="JAYKXP010000002">
    <property type="protein sequence ID" value="KAK7061114.1"/>
    <property type="molecule type" value="Genomic_DNA"/>
</dbReference>
<organism evidence="2 3">
    <name type="scientific">Paramarasmius palmivorus</name>
    <dbReference type="NCBI Taxonomy" id="297713"/>
    <lineage>
        <taxon>Eukaryota</taxon>
        <taxon>Fungi</taxon>
        <taxon>Dikarya</taxon>
        <taxon>Basidiomycota</taxon>
        <taxon>Agaricomycotina</taxon>
        <taxon>Agaricomycetes</taxon>
        <taxon>Agaricomycetidae</taxon>
        <taxon>Agaricales</taxon>
        <taxon>Marasmiineae</taxon>
        <taxon>Marasmiaceae</taxon>
        <taxon>Paramarasmius</taxon>
    </lineage>
</organism>
<feature type="region of interest" description="Disordered" evidence="1">
    <location>
        <begin position="472"/>
        <end position="566"/>
    </location>
</feature>
<sequence length="585" mass="63591">MRFSILKKWLPHRRAKSDTFMHFSNAQGDLASSNSASAIPTTIEAQVQPDLLPHPPALSPLAFIPSPAQVLNPSISVSSPSPVHVSSPTSAKQTPTGVALRFGTLKERLSVLEEERNELERVVEHLQDKIRKERDHSSSTSRQNTPSERTRTEAYEHVKRHRDAFAKALEELGLANTVDSEMSEEAIIDAILKASEDESNAWTTILSAVVGPLAPENYVSAINITLEARKELRSVNKVAKFWKRSAQRNDGSVDLVTPSASTLSQIKEPLSPERQQAMERLRSERKSGIWVDGGSTARARMSTALPYLLPSAESGANLAPLASQTFREQLRAAHSTAVYFLVLRQNTFDAILPIIRNRPILHILCQYRPYSGIEQLDNVPGATSGSQAATSPQVSLLQAEQALHSFERICSSFPSSNFSSLNAISEEAPTSDDGMEPGRDGKTSTISTNASSASQPNNEVVVAVEVDRSEHCKPGVHSSTKENACEASDAVPTSPRTSIPVLRSLSRRLSITSPPKALPPPGSSTHKKPRSALKLTSPPPSRARSDSSPLAPKTSPSSRFKPVAPLRIIKKNKASLPQVGRPFRV</sequence>
<feature type="region of interest" description="Disordered" evidence="1">
    <location>
        <begin position="427"/>
        <end position="458"/>
    </location>
</feature>
<dbReference type="Proteomes" id="UP001383192">
    <property type="component" value="Unassembled WGS sequence"/>
</dbReference>
<feature type="region of interest" description="Disordered" evidence="1">
    <location>
        <begin position="130"/>
        <end position="153"/>
    </location>
</feature>
<keyword evidence="3" id="KW-1185">Reference proteome</keyword>
<reference evidence="2 3" key="1">
    <citation type="submission" date="2024-01" db="EMBL/GenBank/DDBJ databases">
        <title>A draft genome for a cacao thread blight-causing isolate of Paramarasmius palmivorus.</title>
        <authorList>
            <person name="Baruah I.K."/>
            <person name="Bukari Y."/>
            <person name="Amoako-Attah I."/>
            <person name="Meinhardt L.W."/>
            <person name="Bailey B.A."/>
            <person name="Cohen S.P."/>
        </authorList>
    </citation>
    <scope>NUCLEOTIDE SEQUENCE [LARGE SCALE GENOMIC DNA]</scope>
    <source>
        <strain evidence="2 3">GH-12</strain>
    </source>
</reference>
<evidence type="ECO:0000256" key="1">
    <source>
        <dbReference type="SAM" id="MobiDB-lite"/>
    </source>
</evidence>
<feature type="compositionally biased region" description="Polar residues" evidence="1">
    <location>
        <begin position="138"/>
        <end position="147"/>
    </location>
</feature>
<dbReference type="AlphaFoldDB" id="A0AAW0EA98"/>
<evidence type="ECO:0000313" key="2">
    <source>
        <dbReference type="EMBL" id="KAK7061114.1"/>
    </source>
</evidence>
<name>A0AAW0EA98_9AGAR</name>
<feature type="compositionally biased region" description="Basic and acidic residues" evidence="1">
    <location>
        <begin position="472"/>
        <end position="484"/>
    </location>
</feature>
<protein>
    <submittedName>
        <fullName evidence="2">Uncharacterized protein</fullName>
    </submittedName>
</protein>
<comment type="caution">
    <text evidence="2">The sequence shown here is derived from an EMBL/GenBank/DDBJ whole genome shotgun (WGS) entry which is preliminary data.</text>
</comment>
<evidence type="ECO:0000313" key="3">
    <source>
        <dbReference type="Proteomes" id="UP001383192"/>
    </source>
</evidence>
<proteinExistence type="predicted"/>
<feature type="compositionally biased region" description="Low complexity" evidence="1">
    <location>
        <begin position="443"/>
        <end position="454"/>
    </location>
</feature>
<accession>A0AAW0EA98</accession>